<proteinExistence type="predicted"/>
<dbReference type="PROSITE" id="PS00028">
    <property type="entry name" value="ZINC_FINGER_C2H2_1"/>
    <property type="match status" value="1"/>
</dbReference>
<accession>A0A183MXX2</accession>
<protein>
    <submittedName>
        <fullName evidence="2">Uncharacterized protein</fullName>
    </submittedName>
</protein>
<reference evidence="2 3" key="1">
    <citation type="submission" date="2018-11" db="EMBL/GenBank/DDBJ databases">
        <authorList>
            <consortium name="Pathogen Informatics"/>
        </authorList>
    </citation>
    <scope>NUCLEOTIDE SEQUENCE [LARGE SCALE GENOMIC DNA]</scope>
    <source>
        <strain evidence="2 3">Zambia</strain>
    </source>
</reference>
<evidence type="ECO:0000313" key="3">
    <source>
        <dbReference type="Proteomes" id="UP000277204"/>
    </source>
</evidence>
<keyword evidence="3" id="KW-1185">Reference proteome</keyword>
<dbReference type="STRING" id="48269.A0A183MXX2"/>
<dbReference type="AlphaFoldDB" id="A0A183MXX2"/>
<evidence type="ECO:0000256" key="1">
    <source>
        <dbReference type="SAM" id="MobiDB-lite"/>
    </source>
</evidence>
<feature type="compositionally biased region" description="Basic residues" evidence="1">
    <location>
        <begin position="71"/>
        <end position="92"/>
    </location>
</feature>
<feature type="compositionally biased region" description="Low complexity" evidence="1">
    <location>
        <begin position="256"/>
        <end position="276"/>
    </location>
</feature>
<feature type="region of interest" description="Disordered" evidence="1">
    <location>
        <begin position="255"/>
        <end position="287"/>
    </location>
</feature>
<dbReference type="InterPro" id="IPR013087">
    <property type="entry name" value="Znf_C2H2_type"/>
</dbReference>
<sequence length="564" mass="66095">MQSHGSRTKNKMYDLHKNNEISSIHSETNLPLDLRLYNKLNKTKKIKIKKYGKCKRIHKTQSYLYKQKFNNHHHQQQQQHHHHNDHQHHHQQHDHDDHHDHHDLHQQQQHHDDDHHQHPQQWDHLLYSSIDSNIFICSICKMETINFNMFVQHMSIHFNQSNLDPFKKRDHLNQSINEFNNYKLLCNICNHLLNFNQFIDLMIHLQNKHMITDYRCNGCEETFTDQIQCLIHILYHHITTTKSTIQDDNDDHDDTTISLNTSSNSSSHSNTITNHDNNTKKSTSFNENETTSCKYQYSNSTHDNDMKLHNISTDSDHIYTNNHFLSNRQENVKLDQTTTTNHSIINGSSINTFDINYPCHIQSFIHFLTMLCCPNLWSINWIQSDIDGILNKHLNNDLNQYHMNMISNIDEYTKPFTSSSTLASSSALSIPSLPSLHFQENCETIGLTPKRLVNTVIPDEMKSKETNEPIISKEPNPLNEQCTTFQPTSNCIVLLTRSHPVLGLLPYEIASKMDSYKASKICHLCLKEFTDEITVLHHQVEEHSLEDYSNVSNSINEQHSLFIR</sequence>
<dbReference type="SMART" id="SM00355">
    <property type="entry name" value="ZnF_C2H2"/>
    <property type="match status" value="4"/>
</dbReference>
<feature type="region of interest" description="Disordered" evidence="1">
    <location>
        <begin position="71"/>
        <end position="119"/>
    </location>
</feature>
<dbReference type="Proteomes" id="UP000277204">
    <property type="component" value="Unassembled WGS sequence"/>
</dbReference>
<organism evidence="2 3">
    <name type="scientific">Schistosoma margrebowiei</name>
    <dbReference type="NCBI Taxonomy" id="48269"/>
    <lineage>
        <taxon>Eukaryota</taxon>
        <taxon>Metazoa</taxon>
        <taxon>Spiralia</taxon>
        <taxon>Lophotrochozoa</taxon>
        <taxon>Platyhelminthes</taxon>
        <taxon>Trematoda</taxon>
        <taxon>Digenea</taxon>
        <taxon>Strigeidida</taxon>
        <taxon>Schistosomatoidea</taxon>
        <taxon>Schistosomatidae</taxon>
        <taxon>Schistosoma</taxon>
    </lineage>
</organism>
<evidence type="ECO:0000313" key="2">
    <source>
        <dbReference type="EMBL" id="VDP37508.1"/>
    </source>
</evidence>
<name>A0A183MXX2_9TREM</name>
<gene>
    <name evidence="2" type="ORF">SMRZ_LOCUS20902</name>
</gene>
<feature type="compositionally biased region" description="Basic and acidic residues" evidence="1">
    <location>
        <begin position="93"/>
        <end position="117"/>
    </location>
</feature>
<dbReference type="EMBL" id="UZAI01018493">
    <property type="protein sequence ID" value="VDP37508.1"/>
    <property type="molecule type" value="Genomic_DNA"/>
</dbReference>